<sequence length="53" mass="5939">METTEQKLEKVIVILTNKVKDDIKSDDALKYTQSMLNAAHAIITLKTSYGHCS</sequence>
<gene>
    <name evidence="1" type="ORF">TM448B02856_0005</name>
</gene>
<accession>A0A6M3XYU0</accession>
<dbReference type="EMBL" id="MT144966">
    <property type="protein sequence ID" value="QJI01974.1"/>
    <property type="molecule type" value="Genomic_DNA"/>
</dbReference>
<protein>
    <submittedName>
        <fullName evidence="1">Uncharacterized protein</fullName>
    </submittedName>
</protein>
<name>A0A6M3XYU0_9ZZZZ</name>
<evidence type="ECO:0000313" key="1">
    <source>
        <dbReference type="EMBL" id="QJI01974.1"/>
    </source>
</evidence>
<proteinExistence type="predicted"/>
<organism evidence="1">
    <name type="scientific">viral metagenome</name>
    <dbReference type="NCBI Taxonomy" id="1070528"/>
    <lineage>
        <taxon>unclassified sequences</taxon>
        <taxon>metagenomes</taxon>
        <taxon>organismal metagenomes</taxon>
    </lineage>
</organism>
<reference evidence="1" key="1">
    <citation type="submission" date="2020-03" db="EMBL/GenBank/DDBJ databases">
        <title>The deep terrestrial virosphere.</title>
        <authorList>
            <person name="Holmfeldt K."/>
            <person name="Nilsson E."/>
            <person name="Simone D."/>
            <person name="Lopez-Fernandez M."/>
            <person name="Wu X."/>
            <person name="de Brujin I."/>
            <person name="Lundin D."/>
            <person name="Andersson A."/>
            <person name="Bertilsson S."/>
            <person name="Dopson M."/>
        </authorList>
    </citation>
    <scope>NUCLEOTIDE SEQUENCE</scope>
    <source>
        <strain evidence="1">TM448B02856</strain>
    </source>
</reference>
<dbReference type="AlphaFoldDB" id="A0A6M3XYU0"/>